<dbReference type="SUPFAM" id="SSF53300">
    <property type="entry name" value="vWA-like"/>
    <property type="match status" value="1"/>
</dbReference>
<gene>
    <name evidence="3" type="ORF">ROA7745_02668</name>
</gene>
<dbReference type="Pfam" id="PF06707">
    <property type="entry name" value="DUF1194"/>
    <property type="match status" value="1"/>
</dbReference>
<feature type="signal peptide" evidence="1">
    <location>
        <begin position="1"/>
        <end position="26"/>
    </location>
</feature>
<dbReference type="AlphaFoldDB" id="A0A1X7BT36"/>
<feature type="chain" id="PRO_5012372035" evidence="1">
    <location>
        <begin position="27"/>
        <end position="247"/>
    </location>
</feature>
<name>A0A1X7BT36_9RHOB</name>
<evidence type="ECO:0000313" key="4">
    <source>
        <dbReference type="Proteomes" id="UP000193224"/>
    </source>
</evidence>
<feature type="domain" description="VWFA" evidence="2">
    <location>
        <begin position="35"/>
        <end position="227"/>
    </location>
</feature>
<organism evidence="3 4">
    <name type="scientific">Roseovarius aestuarii</name>
    <dbReference type="NCBI Taxonomy" id="475083"/>
    <lineage>
        <taxon>Bacteria</taxon>
        <taxon>Pseudomonadati</taxon>
        <taxon>Pseudomonadota</taxon>
        <taxon>Alphaproteobacteria</taxon>
        <taxon>Rhodobacterales</taxon>
        <taxon>Roseobacteraceae</taxon>
        <taxon>Roseovarius</taxon>
    </lineage>
</organism>
<dbReference type="InterPro" id="IPR002035">
    <property type="entry name" value="VWF_A"/>
</dbReference>
<keyword evidence="1" id="KW-0732">Signal</keyword>
<dbReference type="CDD" id="cd00198">
    <property type="entry name" value="vWFA"/>
    <property type="match status" value="1"/>
</dbReference>
<sequence length="247" mass="26880">MAGRASRRFFDVFVVTIFLASMTSSAAAKDRMELHLVLAIDTSASVNDVEFDLQRTGTANALRSSVVSAAIEQTPGGVGIAIVQWSSVAQQVLALDWVELHTIEDVNAYADMVDDMPRILGGGGTMIHTGLDFSANVLERAPGQARRQVIDISGNGKTDDPKLLFEYRRKLLSQGIVVNGLAIEEDDKKLTNYFVLHVIGGANAFVVTADDFDEFAEAMEIKLLREIGDVVFSMQDSGKANQIVTRR</sequence>
<protein>
    <submittedName>
        <fullName evidence="3">von Willebrand factor type A domain protein</fullName>
    </submittedName>
</protein>
<evidence type="ECO:0000259" key="2">
    <source>
        <dbReference type="PROSITE" id="PS50234"/>
    </source>
</evidence>
<evidence type="ECO:0000313" key="3">
    <source>
        <dbReference type="EMBL" id="SMC12836.1"/>
    </source>
</evidence>
<proteinExistence type="predicted"/>
<dbReference type="SMART" id="SM00327">
    <property type="entry name" value="VWA"/>
    <property type="match status" value="1"/>
</dbReference>
<dbReference type="Proteomes" id="UP000193224">
    <property type="component" value="Unassembled WGS sequence"/>
</dbReference>
<keyword evidence="4" id="KW-1185">Reference proteome</keyword>
<dbReference type="InterPro" id="IPR010607">
    <property type="entry name" value="DUF1194"/>
</dbReference>
<reference evidence="3 4" key="1">
    <citation type="submission" date="2017-03" db="EMBL/GenBank/DDBJ databases">
        <authorList>
            <person name="Afonso C.L."/>
            <person name="Miller P.J."/>
            <person name="Scott M.A."/>
            <person name="Spackman E."/>
            <person name="Goraichik I."/>
            <person name="Dimitrov K.M."/>
            <person name="Suarez D.L."/>
            <person name="Swayne D.E."/>
        </authorList>
    </citation>
    <scope>NUCLEOTIDE SEQUENCE [LARGE SCALE GENOMIC DNA]</scope>
    <source>
        <strain evidence="3 4">CECT 7745</strain>
    </source>
</reference>
<evidence type="ECO:0000256" key="1">
    <source>
        <dbReference type="SAM" id="SignalP"/>
    </source>
</evidence>
<dbReference type="InterPro" id="IPR036465">
    <property type="entry name" value="vWFA_dom_sf"/>
</dbReference>
<dbReference type="Gene3D" id="3.40.50.410">
    <property type="entry name" value="von Willebrand factor, type A domain"/>
    <property type="match status" value="1"/>
</dbReference>
<accession>A0A1X7BT36</accession>
<dbReference type="PROSITE" id="PS50234">
    <property type="entry name" value="VWFA"/>
    <property type="match status" value="1"/>
</dbReference>
<dbReference type="EMBL" id="FWXB01000010">
    <property type="protein sequence ID" value="SMC12836.1"/>
    <property type="molecule type" value="Genomic_DNA"/>
</dbReference>